<accession>A0A2S8RWG3</accession>
<dbReference type="EMBL" id="PVEP01000015">
    <property type="protein sequence ID" value="PQV52863.1"/>
    <property type="molecule type" value="Genomic_DNA"/>
</dbReference>
<name>A0A2S8RWG3_9RHOB</name>
<dbReference type="AlphaFoldDB" id="A0A2S8RWG3"/>
<keyword evidence="2" id="KW-1185">Reference proteome</keyword>
<sequence length="229" mass="25863">MAKVLIGCETSGIARRAFAARGHDVWSCDMLPAEDGSNRHVVCDIRDGILNDGWDLLAVMHPPCTRLCRSGRRWMSGPGKWTQPKKLPAGRTWADMRDEFDTGVSVFTACWTAPIERVAIENPEMNDLARDRMPGDLPTPQMVQPFWFGEPAYKATGWYLRGLPELEPTDMLPEPERLSAEWKRWCRIHRMPPGPERARLRSRSFPKMMAAAADQWGGHAETMMEAANG</sequence>
<comment type="caution">
    <text evidence="1">The sequence shown here is derived from an EMBL/GenBank/DDBJ whole genome shotgun (WGS) entry which is preliminary data.</text>
</comment>
<proteinExistence type="predicted"/>
<evidence type="ECO:0000313" key="1">
    <source>
        <dbReference type="EMBL" id="PQV52863.1"/>
    </source>
</evidence>
<protein>
    <recommendedName>
        <fullName evidence="3">DNA cytosine methyltransferase</fullName>
    </recommendedName>
</protein>
<organism evidence="1 2">
    <name type="scientific">Albidovulum denitrificans</name>
    <dbReference type="NCBI Taxonomy" id="404881"/>
    <lineage>
        <taxon>Bacteria</taxon>
        <taxon>Pseudomonadati</taxon>
        <taxon>Pseudomonadota</taxon>
        <taxon>Alphaproteobacteria</taxon>
        <taxon>Rhodobacterales</taxon>
        <taxon>Paracoccaceae</taxon>
        <taxon>Albidovulum</taxon>
    </lineage>
</organism>
<dbReference type="OrthoDB" id="9134166at2"/>
<gene>
    <name evidence="1" type="ORF">LX70_03969</name>
</gene>
<evidence type="ECO:0008006" key="3">
    <source>
        <dbReference type="Google" id="ProtNLM"/>
    </source>
</evidence>
<dbReference type="RefSeq" id="WP_105516512.1">
    <property type="nucleotide sequence ID" value="NZ_PVEP01000015.1"/>
</dbReference>
<dbReference type="Proteomes" id="UP000238338">
    <property type="component" value="Unassembled WGS sequence"/>
</dbReference>
<evidence type="ECO:0000313" key="2">
    <source>
        <dbReference type="Proteomes" id="UP000238338"/>
    </source>
</evidence>
<reference evidence="1 2" key="1">
    <citation type="submission" date="2018-02" db="EMBL/GenBank/DDBJ databases">
        <title>Genomic Encyclopedia of Archaeal and Bacterial Type Strains, Phase II (KMG-II): from individual species to whole genera.</title>
        <authorList>
            <person name="Goeker M."/>
        </authorList>
    </citation>
    <scope>NUCLEOTIDE SEQUENCE [LARGE SCALE GENOMIC DNA]</scope>
    <source>
        <strain evidence="1 2">DSM 18921</strain>
    </source>
</reference>